<feature type="transmembrane region" description="Helical" evidence="11">
    <location>
        <begin position="348"/>
        <end position="367"/>
    </location>
</feature>
<dbReference type="Gene3D" id="1.10.287.630">
    <property type="entry name" value="Helix hairpin bin"/>
    <property type="match status" value="1"/>
</dbReference>
<dbReference type="GO" id="GO:0012505">
    <property type="term" value="C:endomembrane system"/>
    <property type="evidence" value="ECO:0007669"/>
    <property type="project" value="UniProtKB-SubCell"/>
</dbReference>
<dbReference type="GO" id="GO:0005216">
    <property type="term" value="F:monoatomic ion channel activity"/>
    <property type="evidence" value="ECO:0007669"/>
    <property type="project" value="InterPro"/>
</dbReference>
<evidence type="ECO:0000256" key="5">
    <source>
        <dbReference type="ARBA" id="ARBA00022989"/>
    </source>
</evidence>
<evidence type="ECO:0000256" key="2">
    <source>
        <dbReference type="ARBA" id="ARBA00010486"/>
    </source>
</evidence>
<dbReference type="PROSITE" id="PS50042">
    <property type="entry name" value="CNMP_BINDING_3"/>
    <property type="match status" value="1"/>
</dbReference>
<organism evidence="13 14">
    <name type="scientific">Centaurea solstitialis</name>
    <name type="common">yellow star-thistle</name>
    <dbReference type="NCBI Taxonomy" id="347529"/>
    <lineage>
        <taxon>Eukaryota</taxon>
        <taxon>Viridiplantae</taxon>
        <taxon>Streptophyta</taxon>
        <taxon>Embryophyta</taxon>
        <taxon>Tracheophyta</taxon>
        <taxon>Spermatophyta</taxon>
        <taxon>Magnoliopsida</taxon>
        <taxon>eudicotyledons</taxon>
        <taxon>Gunneridae</taxon>
        <taxon>Pentapetalae</taxon>
        <taxon>asterids</taxon>
        <taxon>campanulids</taxon>
        <taxon>Asterales</taxon>
        <taxon>Asteraceae</taxon>
        <taxon>Carduoideae</taxon>
        <taxon>Cardueae</taxon>
        <taxon>Centaureinae</taxon>
        <taxon>Centaurea</taxon>
    </lineage>
</organism>
<keyword evidence="3" id="KW-0813">Transport</keyword>
<dbReference type="SUPFAM" id="SSF51206">
    <property type="entry name" value="cAMP-binding domain-like"/>
    <property type="match status" value="1"/>
</dbReference>
<dbReference type="InterPro" id="IPR000595">
    <property type="entry name" value="cNMP-bd_dom"/>
</dbReference>
<dbReference type="Proteomes" id="UP001172457">
    <property type="component" value="Chromosome 7"/>
</dbReference>
<dbReference type="PANTHER" id="PTHR45651:SF118">
    <property type="entry name" value="POTASSIUM CHANNEL, VOLTAGE-DEPENDENT, EAG_ELK_ERG-RELATED"/>
    <property type="match status" value="1"/>
</dbReference>
<feature type="transmembrane region" description="Helical" evidence="11">
    <location>
        <begin position="221"/>
        <end position="242"/>
    </location>
</feature>
<reference evidence="13" key="1">
    <citation type="submission" date="2023-03" db="EMBL/GenBank/DDBJ databases">
        <title>Chromosome-scale reference genome and RAD-based genetic map of yellow starthistle (Centaurea solstitialis) reveal putative structural variation and QTLs associated with invader traits.</title>
        <authorList>
            <person name="Reatini B."/>
            <person name="Cang F.A."/>
            <person name="Jiang Q."/>
            <person name="Mckibben M.T.W."/>
            <person name="Barker M.S."/>
            <person name="Rieseberg L.H."/>
            <person name="Dlugosch K.M."/>
        </authorList>
    </citation>
    <scope>NUCLEOTIDE SEQUENCE</scope>
    <source>
        <strain evidence="13">CAN-66</strain>
        <tissue evidence="13">Leaf</tissue>
    </source>
</reference>
<comment type="similarity">
    <text evidence="2">Belongs to the cyclic nucleotide-gated cation channel (TC 1.A.1.5) family.</text>
</comment>
<evidence type="ECO:0000256" key="6">
    <source>
        <dbReference type="ARBA" id="ARBA00023065"/>
    </source>
</evidence>
<comment type="subcellular location">
    <subcellularLocation>
        <location evidence="1">Endomembrane system</location>
        <topology evidence="1">Multi-pass membrane protein</topology>
    </subcellularLocation>
</comment>
<proteinExistence type="inferred from homology"/>
<evidence type="ECO:0000256" key="4">
    <source>
        <dbReference type="ARBA" id="ARBA00022692"/>
    </source>
</evidence>
<keyword evidence="7 11" id="KW-0472">Membrane</keyword>
<feature type="transmembrane region" description="Helical" evidence="11">
    <location>
        <begin position="183"/>
        <end position="200"/>
    </location>
</feature>
<feature type="region of interest" description="Disordered" evidence="10">
    <location>
        <begin position="1"/>
        <end position="25"/>
    </location>
</feature>
<dbReference type="PANTHER" id="PTHR45651">
    <property type="entry name" value="CYCLIC NUCLEOTIDE-GATED ION CHANNEL 15-RELATED-RELATED"/>
    <property type="match status" value="1"/>
</dbReference>
<dbReference type="Gene3D" id="2.60.120.10">
    <property type="entry name" value="Jelly Rolls"/>
    <property type="match status" value="1"/>
</dbReference>
<name>A0AA38VW00_9ASTR</name>
<dbReference type="Pfam" id="PF00520">
    <property type="entry name" value="Ion_trans"/>
    <property type="match status" value="1"/>
</dbReference>
<dbReference type="Gene3D" id="1.10.287.70">
    <property type="match status" value="1"/>
</dbReference>
<evidence type="ECO:0000256" key="7">
    <source>
        <dbReference type="ARBA" id="ARBA00023136"/>
    </source>
</evidence>
<dbReference type="CDD" id="cd00038">
    <property type="entry name" value="CAP_ED"/>
    <property type="match status" value="1"/>
</dbReference>
<sequence>MDSDSTKISRFEIEKSPKSPAHNKNQRVISQRLTRVFSEDYRKVKGRIFDPRGDHVKQWNKYFLVAALISIAIDPLFFYLPLVNQEEMCMGEDTSLKITLTVIRSIVDVFYVVQIYVRFRTAYDVPSTRLLGRGELVLDPFKISQRYLKRDFSLDLLACLPIPQVLTWLPIFDNSEMLSTKISILYFIMFQFFLRLYLIFKLTSHLTQVVGVVAESTLAGAVYNIVLFLLAAHVFGACYYLLSIERQGLCWKEVCDSEEPGCGERFFNCRYLDDPGRATWYQSSNITNVCGSETESFEYGMLFDAVDYGVASLSFFTKYSYCLYWGLRAIGSRAEELQASTYPAETHFCIIISLTGLSLLAMVIGTIETYLESRSERLEEYRIQKMDTEGWMNHRQLPDAMRERVRKHDLYKWIKQGKVDEEAILDALPLDIRRDIKHHICIELVRRVPLFDQMDEGTIDAICERLRPVICTTGTCLLREGDPTSEMLFIMHGRLDSYTTDGGRAGFWNQCQIGPGDFCGEELLTWALDPHSKDTLPLSTRTVTAVVEVEAFGLPSEELKFVATQFRKLHNKKLRHTFRVHSHQWRTWAACFIQSAWKRYKRQKLVGMLKAEENYNRENLSEQSRNKAKIRETGISLGTNVRRREILDFDDSIRTPVPKPKDPEYFDSECL</sequence>
<evidence type="ECO:0000313" key="14">
    <source>
        <dbReference type="Proteomes" id="UP001172457"/>
    </source>
</evidence>
<dbReference type="SMART" id="SM00100">
    <property type="entry name" value="cNMP"/>
    <property type="match status" value="1"/>
</dbReference>
<feature type="region of interest" description="Disordered" evidence="10">
    <location>
        <begin position="652"/>
        <end position="671"/>
    </location>
</feature>
<evidence type="ECO:0000256" key="10">
    <source>
        <dbReference type="SAM" id="MobiDB-lite"/>
    </source>
</evidence>
<dbReference type="EMBL" id="JARYMX010000007">
    <property type="protein sequence ID" value="KAJ9540277.1"/>
    <property type="molecule type" value="Genomic_DNA"/>
</dbReference>
<dbReference type="FunFam" id="2.60.120.10:FF:000024">
    <property type="entry name" value="Cyclic nucleotide-gated ion channel 1"/>
    <property type="match status" value="1"/>
</dbReference>
<evidence type="ECO:0000256" key="8">
    <source>
        <dbReference type="ARBA" id="ARBA00023286"/>
    </source>
</evidence>
<evidence type="ECO:0000256" key="11">
    <source>
        <dbReference type="SAM" id="Phobius"/>
    </source>
</evidence>
<feature type="transmembrane region" description="Helical" evidence="11">
    <location>
        <begin position="62"/>
        <end position="82"/>
    </location>
</feature>
<dbReference type="InterPro" id="IPR018490">
    <property type="entry name" value="cNMP-bd_dom_sf"/>
</dbReference>
<evidence type="ECO:0000256" key="9">
    <source>
        <dbReference type="ARBA" id="ARBA00023303"/>
    </source>
</evidence>
<evidence type="ECO:0000313" key="13">
    <source>
        <dbReference type="EMBL" id="KAJ9540277.1"/>
    </source>
</evidence>
<feature type="transmembrane region" description="Helical" evidence="11">
    <location>
        <begin position="152"/>
        <end position="171"/>
    </location>
</feature>
<evidence type="ECO:0000256" key="3">
    <source>
        <dbReference type="ARBA" id="ARBA00022448"/>
    </source>
</evidence>
<gene>
    <name evidence="13" type="ORF">OSB04_026783</name>
</gene>
<protein>
    <recommendedName>
        <fullName evidence="12">Cyclic nucleotide-binding domain-containing protein</fullName>
    </recommendedName>
</protein>
<keyword evidence="4 11" id="KW-0812">Transmembrane</keyword>
<evidence type="ECO:0000259" key="12">
    <source>
        <dbReference type="PROSITE" id="PS50042"/>
    </source>
</evidence>
<keyword evidence="5 11" id="KW-1133">Transmembrane helix</keyword>
<feature type="domain" description="Cyclic nucleotide-binding" evidence="12">
    <location>
        <begin position="450"/>
        <end position="532"/>
    </location>
</feature>
<keyword evidence="8" id="KW-1071">Ligand-gated ion channel</keyword>
<feature type="compositionally biased region" description="Basic and acidic residues" evidence="10">
    <location>
        <begin position="1"/>
        <end position="17"/>
    </location>
</feature>
<dbReference type="InterPro" id="IPR014710">
    <property type="entry name" value="RmlC-like_jellyroll"/>
</dbReference>
<dbReference type="InterPro" id="IPR005821">
    <property type="entry name" value="Ion_trans_dom"/>
</dbReference>
<dbReference type="SUPFAM" id="SSF81324">
    <property type="entry name" value="Voltage-gated potassium channels"/>
    <property type="match status" value="1"/>
</dbReference>
<dbReference type="AlphaFoldDB" id="A0AA38VW00"/>
<dbReference type="GO" id="GO:0016020">
    <property type="term" value="C:membrane"/>
    <property type="evidence" value="ECO:0007669"/>
    <property type="project" value="InterPro"/>
</dbReference>
<evidence type="ECO:0000256" key="1">
    <source>
        <dbReference type="ARBA" id="ARBA00004127"/>
    </source>
</evidence>
<feature type="compositionally biased region" description="Basic and acidic residues" evidence="10">
    <location>
        <begin position="652"/>
        <end position="664"/>
    </location>
</feature>
<feature type="transmembrane region" description="Helical" evidence="11">
    <location>
        <begin position="308"/>
        <end position="327"/>
    </location>
</feature>
<accession>A0AA38VW00</accession>
<keyword evidence="9" id="KW-0407">Ion channel</keyword>
<comment type="caution">
    <text evidence="13">The sequence shown here is derived from an EMBL/GenBank/DDBJ whole genome shotgun (WGS) entry which is preliminary data.</text>
</comment>
<keyword evidence="6" id="KW-0406">Ion transport</keyword>
<keyword evidence="14" id="KW-1185">Reference proteome</keyword>
<feature type="transmembrane region" description="Helical" evidence="11">
    <location>
        <begin position="102"/>
        <end position="119"/>
    </location>
</feature>